<feature type="compositionally biased region" description="Polar residues" evidence="1">
    <location>
        <begin position="221"/>
        <end position="230"/>
    </location>
</feature>
<reference evidence="3 4" key="1">
    <citation type="submission" date="2020-02" db="EMBL/GenBank/DDBJ databases">
        <authorList>
            <person name="Chen W.-M."/>
        </authorList>
    </citation>
    <scope>NUCLEOTIDE SEQUENCE [LARGE SCALE GENOMIC DNA]</scope>
    <source>
        <strain evidence="3 4">KDG-16</strain>
    </source>
</reference>
<evidence type="ECO:0000313" key="3">
    <source>
        <dbReference type="EMBL" id="NHM00931.1"/>
    </source>
</evidence>
<dbReference type="Proteomes" id="UP000800984">
    <property type="component" value="Unassembled WGS sequence"/>
</dbReference>
<evidence type="ECO:0000313" key="4">
    <source>
        <dbReference type="Proteomes" id="UP000800984"/>
    </source>
</evidence>
<comment type="caution">
    <text evidence="3">The sequence shown here is derived from an EMBL/GenBank/DDBJ whole genome shotgun (WGS) entry which is preliminary data.</text>
</comment>
<dbReference type="PANTHER" id="PTHR21004">
    <property type="entry name" value="SERINE PROTEASE-RELATED"/>
    <property type="match status" value="1"/>
</dbReference>
<dbReference type="InterPro" id="IPR039245">
    <property type="entry name" value="TYSND1/DEG15"/>
</dbReference>
<dbReference type="InterPro" id="IPR009003">
    <property type="entry name" value="Peptidase_S1_PA"/>
</dbReference>
<proteinExistence type="predicted"/>
<dbReference type="Pfam" id="PF13365">
    <property type="entry name" value="Trypsin_2"/>
    <property type="match status" value="1"/>
</dbReference>
<evidence type="ECO:0000256" key="2">
    <source>
        <dbReference type="SAM" id="Phobius"/>
    </source>
</evidence>
<keyword evidence="4" id="KW-1185">Reference proteome</keyword>
<keyword evidence="2" id="KW-0812">Transmembrane</keyword>
<name>A0ABX0I628_9FLAO</name>
<keyword evidence="2" id="KW-0472">Membrane</keyword>
<organism evidence="3 4">
    <name type="scientific">Flavobacterium difficile</name>
    <dbReference type="NCBI Taxonomy" id="2709659"/>
    <lineage>
        <taxon>Bacteria</taxon>
        <taxon>Pseudomonadati</taxon>
        <taxon>Bacteroidota</taxon>
        <taxon>Flavobacteriia</taxon>
        <taxon>Flavobacteriales</taxon>
        <taxon>Flavobacteriaceae</taxon>
        <taxon>Flavobacterium</taxon>
    </lineage>
</organism>
<gene>
    <name evidence="3" type="ORF">G4D72_02275</name>
</gene>
<feature type="transmembrane region" description="Helical" evidence="2">
    <location>
        <begin position="22"/>
        <end position="41"/>
    </location>
</feature>
<dbReference type="RefSeq" id="WP_166075966.1">
    <property type="nucleotide sequence ID" value="NZ_JAAJBT010000001.1"/>
</dbReference>
<dbReference type="SUPFAM" id="SSF50494">
    <property type="entry name" value="Trypsin-like serine proteases"/>
    <property type="match status" value="1"/>
</dbReference>
<dbReference type="Gene3D" id="2.40.10.10">
    <property type="entry name" value="Trypsin-like serine proteases"/>
    <property type="match status" value="2"/>
</dbReference>
<evidence type="ECO:0000256" key="1">
    <source>
        <dbReference type="SAM" id="MobiDB-lite"/>
    </source>
</evidence>
<dbReference type="EMBL" id="JAAJBT010000001">
    <property type="protein sequence ID" value="NHM00931.1"/>
    <property type="molecule type" value="Genomic_DNA"/>
</dbReference>
<sequence length="441" mass="50202">MENSTTTEITQPIKPRNNKKKIILISSICLVVFFSLLFIWIKFNKKEPFCLKDETQIYDYYKKSVVLVKNTYTYEISINGSEPFSIDPKLLLSQKKSSFFEDFKKEITGTGFFVSEEGHIVTNHHVVEPWFFKKADEEHENEDEEYYDPEIANIKSLIIENICPTTDPKKYKEVLKNSLKDGVSQINLIDDEEAINQLYKMNTENGKTLENKEAYVSTTLDTSSMENDTSNVNNSEEFETEEYNEIRNEGDEIYEKKIALQNSKIYYFNEYEDKIEFASEAIKITCKLIDTSIALHGSNSDWLKCKVIKLAEGTDIDLALLQLEIETLPEEVENIVDLENAVESDSNIKPGSEAILIGYPLGMELAKSKKGDLKVQIYDGKISKESDGIKLQYSTTSTHGASGSPIFNSCGQLIAVNYSGYDFTQGYNFGIVSKHIHSLLN</sequence>
<protein>
    <submittedName>
        <fullName evidence="3">Trypsin-like peptidase domain-containing protein</fullName>
    </submittedName>
</protein>
<feature type="region of interest" description="Disordered" evidence="1">
    <location>
        <begin position="221"/>
        <end position="242"/>
    </location>
</feature>
<accession>A0ABX0I628</accession>
<dbReference type="InterPro" id="IPR043504">
    <property type="entry name" value="Peptidase_S1_PA_chymotrypsin"/>
</dbReference>
<keyword evidence="2" id="KW-1133">Transmembrane helix</keyword>
<dbReference type="PANTHER" id="PTHR21004:SF0">
    <property type="entry name" value="PEROXISOMAL LEADER PEPTIDE-PROCESSING PROTEASE"/>
    <property type="match status" value="1"/>
</dbReference>